<protein>
    <submittedName>
        <fullName evidence="1">Uncharacterized protein</fullName>
    </submittedName>
</protein>
<accession>A0A3N6LXI6</accession>
<organism evidence="1 2">
    <name type="scientific">Natrarchaeobius chitinivorans</name>
    <dbReference type="NCBI Taxonomy" id="1679083"/>
    <lineage>
        <taxon>Archaea</taxon>
        <taxon>Methanobacteriati</taxon>
        <taxon>Methanobacteriota</taxon>
        <taxon>Stenosarchaea group</taxon>
        <taxon>Halobacteria</taxon>
        <taxon>Halobacteriales</taxon>
        <taxon>Natrialbaceae</taxon>
        <taxon>Natrarchaeobius</taxon>
    </lineage>
</organism>
<keyword evidence="2" id="KW-1185">Reference proteome</keyword>
<dbReference type="EMBL" id="REGA01000005">
    <property type="protein sequence ID" value="RQG95493.1"/>
    <property type="molecule type" value="Genomic_DNA"/>
</dbReference>
<proteinExistence type="predicted"/>
<dbReference type="Proteomes" id="UP000282323">
    <property type="component" value="Unassembled WGS sequence"/>
</dbReference>
<reference evidence="1 2" key="1">
    <citation type="submission" date="2018-10" db="EMBL/GenBank/DDBJ databases">
        <title>Natrarchaeobius chitinivorans gen. nov., sp. nov., and Natrarchaeobius haloalkaliphilus sp. nov., alkaliphilic, chitin-utilizing haloarchaea from hypersaline alkaline lakes.</title>
        <authorList>
            <person name="Sorokin D.Y."/>
            <person name="Elcheninov A.G."/>
            <person name="Kostrikina N.A."/>
            <person name="Bale N.J."/>
            <person name="Sinninghe Damste J.S."/>
            <person name="Khijniak T.V."/>
            <person name="Kublanov I.V."/>
            <person name="Toshchakov S.V."/>
        </authorList>
    </citation>
    <scope>NUCLEOTIDE SEQUENCE [LARGE SCALE GENOMIC DNA]</scope>
    <source>
        <strain evidence="1 2">AArcht4T</strain>
    </source>
</reference>
<gene>
    <name evidence="1" type="ORF">EA473_08525</name>
</gene>
<dbReference type="AlphaFoldDB" id="A0A3N6LXI6"/>
<comment type="caution">
    <text evidence="1">The sequence shown here is derived from an EMBL/GenBank/DDBJ whole genome shotgun (WGS) entry which is preliminary data.</text>
</comment>
<evidence type="ECO:0000313" key="1">
    <source>
        <dbReference type="EMBL" id="RQG95493.1"/>
    </source>
</evidence>
<name>A0A3N6LXI6_NATCH</name>
<evidence type="ECO:0000313" key="2">
    <source>
        <dbReference type="Proteomes" id="UP000282323"/>
    </source>
</evidence>
<sequence length="139" mass="15117">MTFGYAMSALEMNDLTKQYGGRPVVVASRRPAVLERIADRVGVLEAGELIDVQRVDGRTVDDEATVRLRVDRVPSMDLEAIPGVESATERSDELIVRVSDADGKATIVLEVAHAGAAIHDLAVAALDEPYRQRTTDSER</sequence>